<dbReference type="Proteomes" id="UP000092932">
    <property type="component" value="Chromosome"/>
</dbReference>
<dbReference type="Gene3D" id="1.10.4030.10">
    <property type="entry name" value="Porin chaperone SurA, peptide-binding domain"/>
    <property type="match status" value="1"/>
</dbReference>
<evidence type="ECO:0000259" key="14">
    <source>
        <dbReference type="Pfam" id="PF13145"/>
    </source>
</evidence>
<dbReference type="OrthoDB" id="9768393at2"/>
<evidence type="ECO:0000256" key="10">
    <source>
        <dbReference type="ARBA" id="ARBA00031484"/>
    </source>
</evidence>
<dbReference type="RefSeq" id="WP_067679829.1">
    <property type="nucleotide sequence ID" value="NZ_CP016591.1"/>
</dbReference>
<evidence type="ECO:0000256" key="11">
    <source>
        <dbReference type="ARBA" id="ARBA00038408"/>
    </source>
</evidence>
<evidence type="ECO:0000256" key="4">
    <source>
        <dbReference type="ARBA" id="ARBA00022519"/>
    </source>
</evidence>
<evidence type="ECO:0000313" key="15">
    <source>
        <dbReference type="EMBL" id="ANY20705.1"/>
    </source>
</evidence>
<evidence type="ECO:0000256" key="8">
    <source>
        <dbReference type="ARBA" id="ARBA00023186"/>
    </source>
</evidence>
<gene>
    <name evidence="15" type="primary">ppiD</name>
    <name evidence="15" type="ORF">A6F68_02205</name>
</gene>
<evidence type="ECO:0000256" key="1">
    <source>
        <dbReference type="ARBA" id="ARBA00004382"/>
    </source>
</evidence>
<keyword evidence="7" id="KW-0472">Membrane</keyword>
<feature type="domain" description="PpiC" evidence="14">
    <location>
        <begin position="253"/>
        <end position="372"/>
    </location>
</feature>
<dbReference type="InterPro" id="IPR052029">
    <property type="entry name" value="PpiD_chaperone"/>
</dbReference>
<evidence type="ECO:0000256" key="2">
    <source>
        <dbReference type="ARBA" id="ARBA00018370"/>
    </source>
</evidence>
<keyword evidence="6" id="KW-1133">Transmembrane helix</keyword>
<dbReference type="EMBL" id="CP016591">
    <property type="protein sequence ID" value="ANY20705.1"/>
    <property type="molecule type" value="Genomic_DNA"/>
</dbReference>
<keyword evidence="8" id="KW-0143">Chaperone</keyword>
<dbReference type="InterPro" id="IPR027304">
    <property type="entry name" value="Trigger_fact/SurA_dom_sf"/>
</dbReference>
<dbReference type="PANTHER" id="PTHR47529:SF1">
    <property type="entry name" value="PERIPLASMIC CHAPERONE PPID"/>
    <property type="match status" value="1"/>
</dbReference>
<comment type="similarity">
    <text evidence="11">Belongs to the PpiD chaperone family.</text>
</comment>
<dbReference type="AlphaFoldDB" id="A0A1B2AF99"/>
<accession>A0A1B2AF99</accession>
<name>A0A1B2AF99_9SPHN</name>
<keyword evidence="5" id="KW-0812">Transmembrane</keyword>
<evidence type="ECO:0000256" key="6">
    <source>
        <dbReference type="ARBA" id="ARBA00022989"/>
    </source>
</evidence>
<dbReference type="GO" id="GO:0003755">
    <property type="term" value="F:peptidyl-prolyl cis-trans isomerase activity"/>
    <property type="evidence" value="ECO:0007669"/>
    <property type="project" value="InterPro"/>
</dbReference>
<proteinExistence type="inferred from homology"/>
<evidence type="ECO:0000256" key="5">
    <source>
        <dbReference type="ARBA" id="ARBA00022692"/>
    </source>
</evidence>
<evidence type="ECO:0000256" key="7">
    <source>
        <dbReference type="ARBA" id="ARBA00023136"/>
    </source>
</evidence>
<dbReference type="InterPro" id="IPR046357">
    <property type="entry name" value="PPIase_dom_sf"/>
</dbReference>
<dbReference type="KEGG" id="ado:A6F68_02205"/>
<dbReference type="SUPFAM" id="SSF109998">
    <property type="entry name" value="Triger factor/SurA peptide-binding domain-like"/>
    <property type="match status" value="1"/>
</dbReference>
<organism evidence="15 16">
    <name type="scientific">Tsuneonella dongtanensis</name>
    <dbReference type="NCBI Taxonomy" id="692370"/>
    <lineage>
        <taxon>Bacteria</taxon>
        <taxon>Pseudomonadati</taxon>
        <taxon>Pseudomonadota</taxon>
        <taxon>Alphaproteobacteria</taxon>
        <taxon>Sphingomonadales</taxon>
        <taxon>Erythrobacteraceae</taxon>
        <taxon>Tsuneonella</taxon>
    </lineage>
</organism>
<keyword evidence="15" id="KW-0413">Isomerase</keyword>
<evidence type="ECO:0000313" key="16">
    <source>
        <dbReference type="Proteomes" id="UP000092932"/>
    </source>
</evidence>
<dbReference type="Pfam" id="PF13624">
    <property type="entry name" value="SurA_N_3"/>
    <property type="match status" value="1"/>
</dbReference>
<keyword evidence="16" id="KW-1185">Reference proteome</keyword>
<evidence type="ECO:0000256" key="12">
    <source>
        <dbReference type="ARBA" id="ARBA00040743"/>
    </source>
</evidence>
<sequence length="645" mass="67828">MLQSFRNVFKSKIGLGLTIGFIGLIGVAFAVGDVASTGSMGGGITGGDNVAVVGDEKISANELSQAASLAVDQLRQQEPTLSLQAFVEQNGLDEVLDQLLDRRAISWWAAEHGIRVGSNLINSEIRRIPAFAGPGGQFSEAAYQAALVQRKLTDAEVRRDLGDALVAQQVLVPGSFGARMPVKVAARYAALTKERREGAIATIPSAAFAPTGAPTAAQLTAYYNANRGDYIRPERRVLRYATFGAEALGNIEPTSAEVSARYNRDRAAKYAARELRSFTQLIVPTKAAADAIAARGGAALETAARETGLQPSKIENVDKTTFAGNTSQAVANAAFAAGRGAIATPARGGLGFYVVRVDAIDNTPARSLDQARTEIVAALREEKRVQGLADLAAEVEGQIDDGGSLTDIAKSLEVEVSTTKPIVADGRVYGVPGETAPAVLAPALAAAFEMEEGEPQIAAIPGTDQYLVFETARITPSAAAPLAEIRDDATAGWRREAGQKAAKAAADRIVARVAKGQTLAAAMAAEKVALPAMDSVNMTRGELVQQGQRVPPPLALLFSMAKDSVKRLEAPRDAGWFVVALDEIEPGKIAADDPLLAQASRAFSEMLGREYGDAMRAAIRKEAEIERNADAIAAVRRQLTGTSAN</sequence>
<dbReference type="PANTHER" id="PTHR47529">
    <property type="entry name" value="PEPTIDYL-PROLYL CIS-TRANS ISOMERASE D"/>
    <property type="match status" value="1"/>
</dbReference>
<evidence type="ECO:0000256" key="9">
    <source>
        <dbReference type="ARBA" id="ARBA00030642"/>
    </source>
</evidence>
<dbReference type="STRING" id="692370.A6F68_02205"/>
<protein>
    <recommendedName>
        <fullName evidence="2">Parvulin-like PPIase</fullName>
    </recommendedName>
    <alternativeName>
        <fullName evidence="9">Peptidyl-prolyl cis-trans isomerase plp</fullName>
    </alternativeName>
    <alternativeName>
        <fullName evidence="12">Periplasmic chaperone PpiD</fullName>
    </alternativeName>
    <alternativeName>
        <fullName evidence="13">Periplasmic folding chaperone</fullName>
    </alternativeName>
    <alternativeName>
        <fullName evidence="10">Rotamase plp</fullName>
    </alternativeName>
</protein>
<dbReference type="GO" id="GO:0005886">
    <property type="term" value="C:plasma membrane"/>
    <property type="evidence" value="ECO:0007669"/>
    <property type="project" value="UniProtKB-SubCell"/>
</dbReference>
<evidence type="ECO:0000256" key="3">
    <source>
        <dbReference type="ARBA" id="ARBA00022475"/>
    </source>
</evidence>
<evidence type="ECO:0000256" key="13">
    <source>
        <dbReference type="ARBA" id="ARBA00042775"/>
    </source>
</evidence>
<dbReference type="InterPro" id="IPR000297">
    <property type="entry name" value="PPIase_PpiC"/>
</dbReference>
<keyword evidence="3" id="KW-1003">Cell membrane</keyword>
<dbReference type="Pfam" id="PF13145">
    <property type="entry name" value="Rotamase_2"/>
    <property type="match status" value="1"/>
</dbReference>
<comment type="subcellular location">
    <subcellularLocation>
        <location evidence="1">Cell inner membrane</location>
        <topology evidence="1">Single-pass type II membrane protein</topology>
        <orientation evidence="1">Periplasmic side</orientation>
    </subcellularLocation>
</comment>
<reference evidence="15 16" key="1">
    <citation type="submission" date="2016-07" db="EMBL/GenBank/DDBJ databases">
        <title>Complete genome sequence of Altererythrobacter dongtanensis KCTC 22672, a type strain with esterase isolated from tidal flat.</title>
        <authorList>
            <person name="Cheng H."/>
            <person name="Wu Y.-H."/>
            <person name="Zhou P."/>
            <person name="Huo Y.-Y."/>
            <person name="Wang C.-S."/>
            <person name="Xu X.-W."/>
        </authorList>
    </citation>
    <scope>NUCLEOTIDE SEQUENCE [LARGE SCALE GENOMIC DNA]</scope>
    <source>
        <strain evidence="15 16">KCTC 22672</strain>
    </source>
</reference>
<keyword evidence="4" id="KW-0997">Cell inner membrane</keyword>
<dbReference type="Gene3D" id="3.10.50.40">
    <property type="match status" value="1"/>
</dbReference>